<dbReference type="Proteomes" id="UP001430647">
    <property type="component" value="Unassembled WGS sequence"/>
</dbReference>
<evidence type="ECO:0000256" key="1">
    <source>
        <dbReference type="SAM" id="SignalP"/>
    </source>
</evidence>
<name>A0AAU8I5F5_9XANT</name>
<feature type="chain" id="PRO_5043448340" description="Repeat domain-containing protein" evidence="1">
    <location>
        <begin position="32"/>
        <end position="382"/>
    </location>
</feature>
<organism evidence="3">
    <name type="scientific">Xanthomonas indica</name>
    <dbReference type="NCBI Taxonomy" id="2912242"/>
    <lineage>
        <taxon>Bacteria</taxon>
        <taxon>Pseudomonadati</taxon>
        <taxon>Pseudomonadota</taxon>
        <taxon>Gammaproteobacteria</taxon>
        <taxon>Lysobacterales</taxon>
        <taxon>Lysobacteraceae</taxon>
        <taxon>Xanthomonas</taxon>
    </lineage>
</organism>
<dbReference type="RefSeq" id="WP_242159963.1">
    <property type="nucleotide sequence ID" value="NZ_CP131914.1"/>
</dbReference>
<dbReference type="InterPro" id="IPR058087">
    <property type="entry name" value="XAC2610_dom"/>
</dbReference>
<evidence type="ECO:0008006" key="5">
    <source>
        <dbReference type="Google" id="ProtNLM"/>
    </source>
</evidence>
<evidence type="ECO:0000313" key="3">
    <source>
        <dbReference type="EMBL" id="XCI80616.1"/>
    </source>
</evidence>
<reference evidence="3" key="3">
    <citation type="submission" date="2023-08" db="EMBL/GenBank/DDBJ databases">
        <title>Complete genome sequence of Xanthomonas indica.</title>
        <authorList>
            <person name="Patil P.B."/>
            <person name="Rana R."/>
        </authorList>
    </citation>
    <scope>NUCLEOTIDE SEQUENCE</scope>
    <source>
        <strain evidence="3">PPL560</strain>
    </source>
</reference>
<dbReference type="KEGG" id="xin:Q7W82_00130"/>
<proteinExistence type="predicted"/>
<gene>
    <name evidence="2" type="ORF">L3V74_10465</name>
    <name evidence="3" type="ORF">Q7W82_00130</name>
</gene>
<feature type="signal peptide" evidence="1">
    <location>
        <begin position="1"/>
        <end position="31"/>
    </location>
</feature>
<accession>A0AAU8I5F5</accession>
<dbReference type="AlphaFoldDB" id="A0AAU8I5F5"/>
<reference evidence="2" key="2">
    <citation type="submission" date="2022-01" db="EMBL/GenBank/DDBJ databases">
        <authorList>
            <person name="Rana R."/>
            <person name="Patil P.B."/>
        </authorList>
    </citation>
    <scope>NUCLEOTIDE SEQUENCE</scope>
    <source>
        <strain evidence="2">PPL560</strain>
    </source>
</reference>
<keyword evidence="1" id="KW-0732">Signal</keyword>
<evidence type="ECO:0000313" key="4">
    <source>
        <dbReference type="Proteomes" id="UP001430647"/>
    </source>
</evidence>
<keyword evidence="4" id="KW-1185">Reference proteome</keyword>
<protein>
    <recommendedName>
        <fullName evidence="5">Repeat domain-containing protein</fullName>
    </recommendedName>
</protein>
<dbReference type="EMBL" id="CP131914">
    <property type="protein sequence ID" value="XCI80616.1"/>
    <property type="molecule type" value="Genomic_DNA"/>
</dbReference>
<dbReference type="EMBL" id="JAKJPQ010000008">
    <property type="protein sequence ID" value="MCI2261966.1"/>
    <property type="molecule type" value="Genomic_DNA"/>
</dbReference>
<evidence type="ECO:0000313" key="2">
    <source>
        <dbReference type="EMBL" id="MCI2261966.1"/>
    </source>
</evidence>
<reference evidence="2 4" key="1">
    <citation type="journal article" date="2022" name="Curr. Microbiol.">
        <title>Xanthomonas indica sp. nov., a Novel Member of Non-Pathogenic Xanthomonas Community from Healthy Rice Seeds.</title>
        <authorList>
            <person name="Rana R."/>
            <person name="Madhavan V.N."/>
            <person name="Saroha T."/>
            <person name="Bansal K."/>
            <person name="Kaur A."/>
            <person name="Sonti R.V."/>
            <person name="Patel H.K."/>
            <person name="Patil P.B."/>
        </authorList>
    </citation>
    <scope>NUCLEOTIDE SEQUENCE [LARGE SCALE GENOMIC DNA]</scope>
    <source>
        <strain evidence="2 4">PPL560</strain>
    </source>
</reference>
<dbReference type="NCBIfam" id="NF047539">
    <property type="entry name" value="XAC2610_fam"/>
    <property type="match status" value="1"/>
</dbReference>
<sequence length="382" mass="41326">MSVVVLPAVCRAAVLCACALLTGLLSATAAAATAPQRYAGEEFDAKAFAASTRRSYELQDFSDRYRATLEVEDNDEVFRPGIVRVFARGNATPLLEVASSELVLDTDGKNGKVKANVHELPYGEQSVLIYDDFNFDGIKDLAVMDGQNSCYHGPSYQVYLGTADGFEASPGFTELAQSNCGLFQVDAQARELHTMTKDGCCWHQYATYSVRDGEPLLEREVVEDARSEGPGLAQETVYRDRAGKRVADTHYLWDEQGGTTAGERNLLLAFRLAPAGKRIVVFANVGDGASGKPFYAAIGAQQRVDLLYPNAEGEAMDYDADHQVLRFTRGDTTYRIVGDARGVPQRMEVAVRGKTQALALQPGSVQGSLQAVAQVLEAASAE</sequence>